<dbReference type="SUPFAM" id="SSF89796">
    <property type="entry name" value="CoA-transferase family III (CaiB/BaiF)"/>
    <property type="match status" value="1"/>
</dbReference>
<evidence type="ECO:0000313" key="2">
    <source>
        <dbReference type="EMBL" id="PVG83559.1"/>
    </source>
</evidence>
<dbReference type="Proteomes" id="UP000246018">
    <property type="component" value="Unassembled WGS sequence"/>
</dbReference>
<dbReference type="PANTHER" id="PTHR48207">
    <property type="entry name" value="SUCCINATE--HYDROXYMETHYLGLUTARATE COA-TRANSFERASE"/>
    <property type="match status" value="1"/>
</dbReference>
<gene>
    <name evidence="2" type="ORF">DDE18_04290</name>
</gene>
<dbReference type="Gene3D" id="3.30.1540.10">
    <property type="entry name" value="formyl-coa transferase, domain 3"/>
    <property type="match status" value="1"/>
</dbReference>
<dbReference type="GO" id="GO:0008410">
    <property type="term" value="F:CoA-transferase activity"/>
    <property type="evidence" value="ECO:0007669"/>
    <property type="project" value="TreeGrafter"/>
</dbReference>
<dbReference type="InterPro" id="IPR044855">
    <property type="entry name" value="CoA-Trfase_III_dom3_sf"/>
</dbReference>
<comment type="caution">
    <text evidence="2">The sequence shown here is derived from an EMBL/GenBank/DDBJ whole genome shotgun (WGS) entry which is preliminary data.</text>
</comment>
<dbReference type="Gene3D" id="3.40.50.10540">
    <property type="entry name" value="Crotonobetainyl-coa:carnitine coa-transferase, domain 1"/>
    <property type="match status" value="1"/>
</dbReference>
<dbReference type="InterPro" id="IPR003673">
    <property type="entry name" value="CoA-Trfase_fam_III"/>
</dbReference>
<dbReference type="AlphaFoldDB" id="A0A2T8FCY2"/>
<name>A0A2T8FCY2_9ACTN</name>
<proteinExistence type="predicted"/>
<dbReference type="InterPro" id="IPR023606">
    <property type="entry name" value="CoA-Trfase_III_dom_1_sf"/>
</dbReference>
<dbReference type="Pfam" id="PF02515">
    <property type="entry name" value="CoA_transf_3"/>
    <property type="match status" value="1"/>
</dbReference>
<sequence>MQTRNRGVRVIDLSENIAGPLACMTLVDMGAYVINVERPGAGEATRSLPPYWDGESTVFLAYNRTKRSFALDLRTDQGREALLRLVETADVVVQSFRPGLLDRLGRGIEAMTARRGDLILCSISAFGEGPVGRTKPGYDALVQAFTGIMDMTGEPDGDPVRAAPSVLDVSTGMWAAMSIMAALARRSTTQGPQVLEASLVDSGFFLLSHQLMGYLATGEKPGRLGCAAPSASPYQLFHTADRPIMLATSTDRMFERLCAALGADELAEEPSFRTMQGRIDGRDELAKALESRLGQQPAQHWLDVLGDAGIPASPVQGLGEALATHIGRERRLVQRAEPGRVGELRLVHLPIDRDRQAPRRQPPSAGEHTSEILAELGLSEGSHKEVRHDC</sequence>
<organism evidence="2 3">
    <name type="scientific">Nocardioides gansuensis</name>
    <dbReference type="NCBI Taxonomy" id="2138300"/>
    <lineage>
        <taxon>Bacteria</taxon>
        <taxon>Bacillati</taxon>
        <taxon>Actinomycetota</taxon>
        <taxon>Actinomycetes</taxon>
        <taxon>Propionibacteriales</taxon>
        <taxon>Nocardioidaceae</taxon>
        <taxon>Nocardioides</taxon>
    </lineage>
</organism>
<dbReference type="OrthoDB" id="3561197at2"/>
<dbReference type="InterPro" id="IPR050483">
    <property type="entry name" value="CoA-transferase_III_domain"/>
</dbReference>
<evidence type="ECO:0000313" key="3">
    <source>
        <dbReference type="Proteomes" id="UP000246018"/>
    </source>
</evidence>
<keyword evidence="1 2" id="KW-0808">Transferase</keyword>
<dbReference type="PANTHER" id="PTHR48207:SF3">
    <property type="entry name" value="SUCCINATE--HYDROXYMETHYLGLUTARATE COA-TRANSFERASE"/>
    <property type="match status" value="1"/>
</dbReference>
<evidence type="ECO:0000256" key="1">
    <source>
        <dbReference type="ARBA" id="ARBA00022679"/>
    </source>
</evidence>
<accession>A0A2T8FCY2</accession>
<dbReference type="RefSeq" id="WP_116571032.1">
    <property type="nucleotide sequence ID" value="NZ_QDGZ01000002.1"/>
</dbReference>
<protein>
    <submittedName>
        <fullName evidence="2">CoA transferase</fullName>
    </submittedName>
</protein>
<reference evidence="2 3" key="1">
    <citation type="submission" date="2018-04" db="EMBL/GenBank/DDBJ databases">
        <title>Genome of Nocardioides gansuensis WSJ-1.</title>
        <authorList>
            <person name="Wu S."/>
            <person name="Wang G."/>
        </authorList>
    </citation>
    <scope>NUCLEOTIDE SEQUENCE [LARGE SCALE GENOMIC DNA]</scope>
    <source>
        <strain evidence="2 3">WSJ-1</strain>
    </source>
</reference>
<dbReference type="EMBL" id="QDGZ01000002">
    <property type="protein sequence ID" value="PVG83559.1"/>
    <property type="molecule type" value="Genomic_DNA"/>
</dbReference>
<keyword evidence="3" id="KW-1185">Reference proteome</keyword>